<dbReference type="PANTHER" id="PTHR43863">
    <property type="entry name" value="HYDROLASE, PUTATIVE (AFU_ORTHOLOGUE AFUA_1G03140)-RELATED"/>
    <property type="match status" value="1"/>
</dbReference>
<keyword evidence="2" id="KW-0326">Glycosidase</keyword>
<reference evidence="6" key="1">
    <citation type="journal article" date="2014" name="Int. J. Syst. Evol. Microbiol.">
        <title>Complete genome sequence of Corynebacterium casei LMG S-19264T (=DSM 44701T), isolated from a smear-ripened cheese.</title>
        <authorList>
            <consortium name="US DOE Joint Genome Institute (JGI-PGF)"/>
            <person name="Walter F."/>
            <person name="Albersmeier A."/>
            <person name="Kalinowski J."/>
            <person name="Ruckert C."/>
        </authorList>
    </citation>
    <scope>NUCLEOTIDE SEQUENCE</scope>
    <source>
        <strain evidence="6">JCM 31740</strain>
    </source>
</reference>
<dbReference type="GO" id="GO:0030246">
    <property type="term" value="F:carbohydrate binding"/>
    <property type="evidence" value="ECO:0007669"/>
    <property type="project" value="InterPro"/>
</dbReference>
<evidence type="ECO:0000259" key="5">
    <source>
        <dbReference type="Pfam" id="PF21365"/>
    </source>
</evidence>
<dbReference type="SUPFAM" id="SSF51445">
    <property type="entry name" value="(Trans)glycosidases"/>
    <property type="match status" value="1"/>
</dbReference>
<dbReference type="InterPro" id="IPR000322">
    <property type="entry name" value="Glyco_hydro_31_TIM"/>
</dbReference>
<reference evidence="6" key="2">
    <citation type="submission" date="2020-09" db="EMBL/GenBank/DDBJ databases">
        <authorList>
            <person name="Sun Q."/>
            <person name="Ohkuma M."/>
        </authorList>
    </citation>
    <scope>NUCLEOTIDE SEQUENCE</scope>
    <source>
        <strain evidence="6">JCM 31740</strain>
    </source>
</reference>
<dbReference type="InterPro" id="IPR013780">
    <property type="entry name" value="Glyco_hydro_b"/>
</dbReference>
<dbReference type="SUPFAM" id="SSF51011">
    <property type="entry name" value="Glycosyl hydrolase domain"/>
    <property type="match status" value="1"/>
</dbReference>
<dbReference type="Gene3D" id="2.60.40.1760">
    <property type="entry name" value="glycosyl hydrolase (family 31)"/>
    <property type="match status" value="1"/>
</dbReference>
<evidence type="ECO:0008006" key="8">
    <source>
        <dbReference type="Google" id="ProtNLM"/>
    </source>
</evidence>
<evidence type="ECO:0000256" key="2">
    <source>
        <dbReference type="RuleBase" id="RU361185"/>
    </source>
</evidence>
<protein>
    <recommendedName>
        <fullName evidence="8">Alpha-xylosidase</fullName>
    </recommendedName>
</protein>
<dbReference type="AlphaFoldDB" id="A0A830H192"/>
<proteinExistence type="inferred from homology"/>
<dbReference type="InterPro" id="IPR051816">
    <property type="entry name" value="Glycosyl_Hydrolase_31"/>
</dbReference>
<dbReference type="InterPro" id="IPR011013">
    <property type="entry name" value="Gal_mutarotase_sf_dom"/>
</dbReference>
<dbReference type="PANTHER" id="PTHR43863:SF2">
    <property type="entry name" value="MALTASE-GLUCOAMYLASE"/>
    <property type="match status" value="1"/>
</dbReference>
<dbReference type="InterPro" id="IPR017853">
    <property type="entry name" value="GH"/>
</dbReference>
<feature type="domain" description="Glycoside hydrolase family 31 TIM barrel" evidence="3">
    <location>
        <begin position="174"/>
        <end position="490"/>
    </location>
</feature>
<dbReference type="SUPFAM" id="SSF74650">
    <property type="entry name" value="Galactose mutarotase-like"/>
    <property type="match status" value="1"/>
</dbReference>
<dbReference type="Gene3D" id="3.20.20.80">
    <property type="entry name" value="Glycosidases"/>
    <property type="match status" value="1"/>
</dbReference>
<dbReference type="GO" id="GO:0005975">
    <property type="term" value="P:carbohydrate metabolic process"/>
    <property type="evidence" value="ECO:0007669"/>
    <property type="project" value="InterPro"/>
</dbReference>
<evidence type="ECO:0000313" key="6">
    <source>
        <dbReference type="EMBL" id="GGT89354.1"/>
    </source>
</evidence>
<evidence type="ECO:0000259" key="4">
    <source>
        <dbReference type="Pfam" id="PF17137"/>
    </source>
</evidence>
<organism evidence="6 7">
    <name type="scientific">Sulfodiicoccus acidiphilus</name>
    <dbReference type="NCBI Taxonomy" id="1670455"/>
    <lineage>
        <taxon>Archaea</taxon>
        <taxon>Thermoproteota</taxon>
        <taxon>Thermoprotei</taxon>
        <taxon>Sulfolobales</taxon>
        <taxon>Sulfolobaceae</taxon>
        <taxon>Sulfodiicoccus</taxon>
    </lineage>
</organism>
<comment type="similarity">
    <text evidence="1 2">Belongs to the glycosyl hydrolase 31 family.</text>
</comment>
<dbReference type="CDD" id="cd14752">
    <property type="entry name" value="GH31_N"/>
    <property type="match status" value="1"/>
</dbReference>
<feature type="domain" description="DUF5110" evidence="4">
    <location>
        <begin position="596"/>
        <end position="641"/>
    </location>
</feature>
<dbReference type="Pfam" id="PF21365">
    <property type="entry name" value="Glyco_hydro_31_3rd"/>
    <property type="match status" value="1"/>
</dbReference>
<evidence type="ECO:0000259" key="3">
    <source>
        <dbReference type="Pfam" id="PF01055"/>
    </source>
</evidence>
<dbReference type="Pfam" id="PF17137">
    <property type="entry name" value="DUF5110"/>
    <property type="match status" value="1"/>
</dbReference>
<feature type="domain" description="Glycosyl hydrolase family 31 C-terminal" evidence="5">
    <location>
        <begin position="497"/>
        <end position="581"/>
    </location>
</feature>
<name>A0A830H192_9CREN</name>
<dbReference type="InterPro" id="IPR048395">
    <property type="entry name" value="Glyco_hydro_31_C"/>
</dbReference>
<accession>A0A830H192</accession>
<comment type="caution">
    <text evidence="6">The sequence shown here is derived from an EMBL/GenBank/DDBJ whole genome shotgun (WGS) entry which is preliminary data.</text>
</comment>
<keyword evidence="2" id="KW-0378">Hydrolase</keyword>
<dbReference type="EMBL" id="BMQS01000003">
    <property type="protein sequence ID" value="GGT89354.1"/>
    <property type="molecule type" value="Genomic_DNA"/>
</dbReference>
<sequence>MKVEELVERVAPNALRVSVGDHLTLAFTGAPLLGEAELNFRKEGTLQFLSPQGLLAEETKRTVDHGVRQRLRLKGRGFYGLGQHPGTFNYADREVTLVQRNGEIALPVLVSDGGVGIVWDVYSLSRVKVGRPEGGFATVDFQAEDVDGFVYYVIYGPDPKRVVSTYWKLTGGVPLLPRWAFGYWQSKERYATQYELLEVVAEFRRRKIPIDVVVQDWMYWGKYGWNALKFDESTHPDPSLMTTEAHRMGVKVIVSVWSNFGVSTDVVKELRPHLVPGSLNYDPSSPEGRRAYWELVDQRILSRGFDGLWLDASEPEFFKPTGGDRGTYTFYTGLRDSVLKAGRGSRYVNAYPLLHTSGVYEGWKSKYSTRPVVLTRSAYLGQNRTGAIVWSGDIHHDWGVLKAQVQAGINFSFIYPYWTTDTGGFFSGDPADESYREIFLRWLAWSVFCPVMRVHGTSYPKEPWRFGKDEEIVKSLIELRYRFLPYIYTAAWEVTKGTPMMRPLAADFQDEEVLDVDDQYMFGPSLMVSPITFPGGRREVYIPRGKWYDFWTWEEVEGGKSVEVEVPLDRIPLHVRGGSVLPLGRPIEGADLEQDPLELRLYGEGSSSSELYEDEGDGLGYEKGEYQVVPITRSEGELRLSDAIGNLRREHTFRILVGGRVWTELRYVGREIRVEVQ</sequence>
<dbReference type="InterPro" id="IPR033403">
    <property type="entry name" value="DUF5110"/>
</dbReference>
<dbReference type="Proteomes" id="UP000616143">
    <property type="component" value="Unassembled WGS sequence"/>
</dbReference>
<gene>
    <name evidence="6" type="ORF">GCM10007116_04000</name>
</gene>
<evidence type="ECO:0000313" key="7">
    <source>
        <dbReference type="Proteomes" id="UP000616143"/>
    </source>
</evidence>
<dbReference type="Pfam" id="PF01055">
    <property type="entry name" value="Glyco_hydro_31_2nd"/>
    <property type="match status" value="1"/>
</dbReference>
<dbReference type="GO" id="GO:0004553">
    <property type="term" value="F:hydrolase activity, hydrolyzing O-glycosyl compounds"/>
    <property type="evidence" value="ECO:0007669"/>
    <property type="project" value="InterPro"/>
</dbReference>
<evidence type="ECO:0000256" key="1">
    <source>
        <dbReference type="ARBA" id="ARBA00007806"/>
    </source>
</evidence>
<dbReference type="Gene3D" id="2.60.40.1180">
    <property type="entry name" value="Golgi alpha-mannosidase II"/>
    <property type="match status" value="2"/>
</dbReference>